<dbReference type="Pfam" id="PF14543">
    <property type="entry name" value="TAXi_N"/>
    <property type="match status" value="1"/>
</dbReference>
<dbReference type="Proteomes" id="UP000011116">
    <property type="component" value="Chromosome 6H"/>
</dbReference>
<feature type="active site" evidence="2">
    <location>
        <position position="195"/>
    </location>
</feature>
<feature type="active site" evidence="2">
    <location>
        <position position="4"/>
    </location>
</feature>
<dbReference type="InterPro" id="IPR021109">
    <property type="entry name" value="Peptidase_aspartic_dom_sf"/>
</dbReference>
<dbReference type="AlphaFoldDB" id="A0A8I6YD74"/>
<accession>A0A8I6YD74</accession>
<dbReference type="InterPro" id="IPR032799">
    <property type="entry name" value="TAXi_C"/>
</dbReference>
<evidence type="ECO:0000256" key="2">
    <source>
        <dbReference type="PIRSR" id="PIRSR601461-1"/>
    </source>
</evidence>
<reference evidence="4" key="3">
    <citation type="submission" date="2022-01" db="UniProtKB">
        <authorList>
            <consortium name="EnsemblPlants"/>
        </authorList>
    </citation>
    <scope>IDENTIFICATION</scope>
    <source>
        <strain evidence="4">subsp. vulgare</strain>
    </source>
</reference>
<dbReference type="SMR" id="A0A8I6YD74"/>
<dbReference type="Gramene" id="HORVU.MOREX.r3.6HG0610610.1">
    <property type="protein sequence ID" value="HORVU.MOREX.r3.6HG0610610.1.CDS1"/>
    <property type="gene ID" value="HORVU.MOREX.r3.6HG0610610"/>
</dbReference>
<reference evidence="4" key="2">
    <citation type="submission" date="2020-10" db="EMBL/GenBank/DDBJ databases">
        <authorList>
            <person name="Scholz U."/>
            <person name="Mascher M."/>
            <person name="Fiebig A."/>
        </authorList>
    </citation>
    <scope>NUCLEOTIDE SEQUENCE [LARGE SCALE GENOMIC DNA]</scope>
    <source>
        <strain evidence="4">cv. Morex</strain>
    </source>
</reference>
<dbReference type="Pfam" id="PF14541">
    <property type="entry name" value="TAXi_C"/>
    <property type="match status" value="1"/>
</dbReference>
<comment type="similarity">
    <text evidence="1">Belongs to the peptidase A1 family.</text>
</comment>
<dbReference type="GO" id="GO:0004190">
    <property type="term" value="F:aspartic-type endopeptidase activity"/>
    <property type="evidence" value="ECO:0007669"/>
    <property type="project" value="InterPro"/>
</dbReference>
<dbReference type="SUPFAM" id="SSF50630">
    <property type="entry name" value="Acid proteases"/>
    <property type="match status" value="1"/>
</dbReference>
<dbReference type="Gene3D" id="2.40.70.10">
    <property type="entry name" value="Acid Proteases"/>
    <property type="match status" value="2"/>
</dbReference>
<dbReference type="InterPro" id="IPR032861">
    <property type="entry name" value="TAXi_N"/>
</dbReference>
<dbReference type="EnsemblPlants" id="HORVU.MOREX.r3.6HG0610610.1">
    <property type="protein sequence ID" value="HORVU.MOREX.r3.6HG0610610.1.CDS1"/>
    <property type="gene ID" value="HORVU.MOREX.r3.6HG0610610"/>
</dbReference>
<sequence>MVVDTGSDVSWVRCNSKSGLALFDPSNSTTYTSFSCDSAACTQLGVEGNGCSNSQCQYMVQYADGSNTTGIYGSDTLALGSMTVKDFQFGCSRVEEGFGDWTDGLMGLGGNAQSLVSQTEETYGKAFSYCLPASFGSSGFLTLGAQTSTSEFATTGMFRSKQSPTYYAVLLQGIRVGGSQLSVPSSIFSAGSVMDSGTIITRLPPTAYDALKTAFKEGMKQYPQAPPTSILDTCFDFSGQDNVTIPTVALVFDGGAVVDLDTTGS</sequence>
<protein>
    <recommendedName>
        <fullName evidence="3">Peptidase A1 domain-containing protein</fullName>
    </recommendedName>
</protein>
<evidence type="ECO:0000313" key="4">
    <source>
        <dbReference type="EnsemblPlants" id="HORVU.MOREX.r3.6HG0610610.1.CDS1"/>
    </source>
</evidence>
<evidence type="ECO:0000313" key="5">
    <source>
        <dbReference type="Proteomes" id="UP000011116"/>
    </source>
</evidence>
<dbReference type="Gramene" id="HORVU.MOREX.r2.6HG0506360.1">
    <property type="protein sequence ID" value="HORVU.MOREX.r2.6HG0506360.1.CDS.1"/>
    <property type="gene ID" value="HORVU.MOREX.r2.6HG0506360"/>
</dbReference>
<dbReference type="PROSITE" id="PS51767">
    <property type="entry name" value="PEPTIDASE_A1"/>
    <property type="match status" value="1"/>
</dbReference>
<dbReference type="InterPro" id="IPR001461">
    <property type="entry name" value="Aspartic_peptidase_A1"/>
</dbReference>
<proteinExistence type="inferred from homology"/>
<feature type="domain" description="Peptidase A1" evidence="3">
    <location>
        <begin position="1"/>
        <end position="265"/>
    </location>
</feature>
<organism evidence="4 5">
    <name type="scientific">Hordeum vulgare subsp. vulgare</name>
    <name type="common">Domesticated barley</name>
    <dbReference type="NCBI Taxonomy" id="112509"/>
    <lineage>
        <taxon>Eukaryota</taxon>
        <taxon>Viridiplantae</taxon>
        <taxon>Streptophyta</taxon>
        <taxon>Embryophyta</taxon>
        <taxon>Tracheophyta</taxon>
        <taxon>Spermatophyta</taxon>
        <taxon>Magnoliopsida</taxon>
        <taxon>Liliopsida</taxon>
        <taxon>Poales</taxon>
        <taxon>Poaceae</taxon>
        <taxon>BOP clade</taxon>
        <taxon>Pooideae</taxon>
        <taxon>Triticodae</taxon>
        <taxon>Triticeae</taxon>
        <taxon>Hordeinae</taxon>
        <taxon>Hordeum</taxon>
    </lineage>
</organism>
<reference evidence="5" key="1">
    <citation type="journal article" date="2012" name="Nature">
        <title>A physical, genetic and functional sequence assembly of the barley genome.</title>
        <authorList>
            <consortium name="The International Barley Genome Sequencing Consortium"/>
            <person name="Mayer K.F."/>
            <person name="Waugh R."/>
            <person name="Brown J.W."/>
            <person name="Schulman A."/>
            <person name="Langridge P."/>
            <person name="Platzer M."/>
            <person name="Fincher G.B."/>
            <person name="Muehlbauer G.J."/>
            <person name="Sato K."/>
            <person name="Close T.J."/>
            <person name="Wise R.P."/>
            <person name="Stein N."/>
        </authorList>
    </citation>
    <scope>NUCLEOTIDE SEQUENCE [LARGE SCALE GENOMIC DNA]</scope>
    <source>
        <strain evidence="5">cv. Morex</strain>
    </source>
</reference>
<dbReference type="PANTHER" id="PTHR13683:SF873">
    <property type="entry name" value="PEPTIDASE A1 DOMAIN-CONTAINING PROTEIN"/>
    <property type="match status" value="1"/>
</dbReference>
<dbReference type="InterPro" id="IPR033121">
    <property type="entry name" value="PEPTIDASE_A1"/>
</dbReference>
<evidence type="ECO:0000259" key="3">
    <source>
        <dbReference type="PROSITE" id="PS51767"/>
    </source>
</evidence>
<evidence type="ECO:0000256" key="1">
    <source>
        <dbReference type="ARBA" id="ARBA00007447"/>
    </source>
</evidence>
<name>A0A8I6YD74_HORVV</name>
<dbReference type="GO" id="GO:0006508">
    <property type="term" value="P:proteolysis"/>
    <property type="evidence" value="ECO:0007669"/>
    <property type="project" value="InterPro"/>
</dbReference>
<dbReference type="PANTHER" id="PTHR13683">
    <property type="entry name" value="ASPARTYL PROTEASES"/>
    <property type="match status" value="1"/>
</dbReference>
<keyword evidence="5" id="KW-1185">Reference proteome</keyword>